<evidence type="ECO:0000256" key="3">
    <source>
        <dbReference type="ARBA" id="ARBA00022737"/>
    </source>
</evidence>
<evidence type="ECO:0000256" key="4">
    <source>
        <dbReference type="ARBA" id="ARBA00022771"/>
    </source>
</evidence>
<evidence type="ECO:0000313" key="9">
    <source>
        <dbReference type="Proteomes" id="UP001271007"/>
    </source>
</evidence>
<proteinExistence type="predicted"/>
<keyword evidence="4" id="KW-0863">Zinc-finger</keyword>
<gene>
    <name evidence="8" type="ORF">LTR09_004043</name>
</gene>
<dbReference type="GO" id="GO:0000981">
    <property type="term" value="F:DNA-binding transcription factor activity, RNA polymerase II-specific"/>
    <property type="evidence" value="ECO:0007669"/>
    <property type="project" value="InterPro"/>
</dbReference>
<keyword evidence="2" id="KW-0479">Metal-binding</keyword>
<keyword evidence="9" id="KW-1185">Reference proteome</keyword>
<evidence type="ECO:0000256" key="1">
    <source>
        <dbReference type="ARBA" id="ARBA00004123"/>
    </source>
</evidence>
<dbReference type="InterPro" id="IPR051059">
    <property type="entry name" value="VerF-like"/>
</dbReference>
<dbReference type="PANTHER" id="PTHR40626:SF3">
    <property type="entry name" value="TRANSCRIPTION FACTOR WITH C2H2 AND ZN(2)-CYS(6) DNA BINDING DOMAIN (EUROFUNG)-RELATED"/>
    <property type="match status" value="1"/>
</dbReference>
<comment type="caution">
    <text evidence="8">The sequence shown here is derived from an EMBL/GenBank/DDBJ whole genome shotgun (WGS) entry which is preliminary data.</text>
</comment>
<dbReference type="GO" id="GO:0006351">
    <property type="term" value="P:DNA-templated transcription"/>
    <property type="evidence" value="ECO:0007669"/>
    <property type="project" value="InterPro"/>
</dbReference>
<sequence length="543" mass="61891">MPVLGDSSMQTQSSDANQLAAEDPWIGMSAQELYDCLSDELFDFNASDLGLPLHRTDTGTERLSLHFLESFTRDNGFVASFDCGTEEQRLLVKSTYESNPKHDADTEDYLLVLKSAEIVALVKEVTVLKPRNSAVSLSWNSDTAKSCLEFFSTHRLRFYLELYWALWHPNVNYMHKPSFDIGMSKPGLVAAMAVIGACVSPDGYDKEQASMWFNCVEEVVFQDDDFCYDTEDDGGQRVFPSKARLQSIQAAYMVCLYQNWEGAKASRRRIRRFRYSTLVAVVRDIGIGHARHPDYSVLPSTSFAWHEYLVREQLIRTFLWVFLLDTAFVIFNNVPPRMAMKEMKMGFASSETNFQAVNKESCFEGIRHDTMLKTGLISSVVEKMCKAAVSLEEQSSLADLGPLNLFVLTSALHSMIFQHQQTFAPDAHLMPVRNALESWFATWQLYQQDLSAPPRHCPLREEAITPHNMWKRIGFVRYCSEYWLLAKLITERISAGTWMSDGFNQAGNELHRQGDSVTVLDKYDETSMQQVNDLISQFQQVII</sequence>
<keyword evidence="5" id="KW-0862">Zinc</keyword>
<dbReference type="Pfam" id="PF04082">
    <property type="entry name" value="Fungal_trans"/>
    <property type="match status" value="1"/>
</dbReference>
<comment type="subcellular location">
    <subcellularLocation>
        <location evidence="1">Nucleus</location>
    </subcellularLocation>
</comment>
<dbReference type="CDD" id="cd12148">
    <property type="entry name" value="fungal_TF_MHR"/>
    <property type="match status" value="1"/>
</dbReference>
<feature type="domain" description="Xylanolytic transcriptional activator regulatory" evidence="7">
    <location>
        <begin position="160"/>
        <end position="439"/>
    </location>
</feature>
<dbReference type="PANTHER" id="PTHR40626">
    <property type="entry name" value="MIP31509P"/>
    <property type="match status" value="1"/>
</dbReference>
<accession>A0AAJ0GD43</accession>
<evidence type="ECO:0000256" key="6">
    <source>
        <dbReference type="ARBA" id="ARBA00023242"/>
    </source>
</evidence>
<name>A0AAJ0GD43_9PEZI</name>
<evidence type="ECO:0000256" key="5">
    <source>
        <dbReference type="ARBA" id="ARBA00022833"/>
    </source>
</evidence>
<dbReference type="Proteomes" id="UP001271007">
    <property type="component" value="Unassembled WGS sequence"/>
</dbReference>
<dbReference type="GO" id="GO:0000785">
    <property type="term" value="C:chromatin"/>
    <property type="evidence" value="ECO:0007669"/>
    <property type="project" value="TreeGrafter"/>
</dbReference>
<dbReference type="AlphaFoldDB" id="A0AAJ0GD43"/>
<dbReference type="GO" id="GO:0008270">
    <property type="term" value="F:zinc ion binding"/>
    <property type="evidence" value="ECO:0007669"/>
    <property type="project" value="UniProtKB-KW"/>
</dbReference>
<dbReference type="EMBL" id="JAWDJX010000010">
    <property type="protein sequence ID" value="KAK3054885.1"/>
    <property type="molecule type" value="Genomic_DNA"/>
</dbReference>
<dbReference type="GO" id="GO:0005634">
    <property type="term" value="C:nucleus"/>
    <property type="evidence" value="ECO:0007669"/>
    <property type="project" value="UniProtKB-SubCell"/>
</dbReference>
<evidence type="ECO:0000259" key="7">
    <source>
        <dbReference type="Pfam" id="PF04082"/>
    </source>
</evidence>
<protein>
    <recommendedName>
        <fullName evidence="7">Xylanolytic transcriptional activator regulatory domain-containing protein</fullName>
    </recommendedName>
</protein>
<keyword evidence="6" id="KW-0539">Nucleus</keyword>
<keyword evidence="3" id="KW-0677">Repeat</keyword>
<dbReference type="InterPro" id="IPR007219">
    <property type="entry name" value="XnlR_reg_dom"/>
</dbReference>
<evidence type="ECO:0000256" key="2">
    <source>
        <dbReference type="ARBA" id="ARBA00022723"/>
    </source>
</evidence>
<dbReference type="GO" id="GO:0000978">
    <property type="term" value="F:RNA polymerase II cis-regulatory region sequence-specific DNA binding"/>
    <property type="evidence" value="ECO:0007669"/>
    <property type="project" value="InterPro"/>
</dbReference>
<reference evidence="8" key="1">
    <citation type="submission" date="2023-04" db="EMBL/GenBank/DDBJ databases">
        <title>Black Yeasts Isolated from many extreme environments.</title>
        <authorList>
            <person name="Coleine C."/>
            <person name="Stajich J.E."/>
            <person name="Selbmann L."/>
        </authorList>
    </citation>
    <scope>NUCLEOTIDE SEQUENCE</scope>
    <source>
        <strain evidence="8">CCFEE 5312</strain>
    </source>
</reference>
<evidence type="ECO:0000313" key="8">
    <source>
        <dbReference type="EMBL" id="KAK3054885.1"/>
    </source>
</evidence>
<organism evidence="8 9">
    <name type="scientific">Extremus antarcticus</name>
    <dbReference type="NCBI Taxonomy" id="702011"/>
    <lineage>
        <taxon>Eukaryota</taxon>
        <taxon>Fungi</taxon>
        <taxon>Dikarya</taxon>
        <taxon>Ascomycota</taxon>
        <taxon>Pezizomycotina</taxon>
        <taxon>Dothideomycetes</taxon>
        <taxon>Dothideomycetidae</taxon>
        <taxon>Mycosphaerellales</taxon>
        <taxon>Extremaceae</taxon>
        <taxon>Extremus</taxon>
    </lineage>
</organism>